<evidence type="ECO:0000313" key="2">
    <source>
        <dbReference type="EMBL" id="EGP92381.1"/>
    </source>
</evidence>
<dbReference type="OrthoDB" id="5403747at2759"/>
<protein>
    <recommendedName>
        <fullName evidence="4">Myb-like domain-containing protein</fullName>
    </recommendedName>
</protein>
<reference evidence="2 3" key="1">
    <citation type="journal article" date="2011" name="PLoS Genet.">
        <title>Finished genome of the fungal wheat pathogen Mycosphaerella graminicola reveals dispensome structure, chromosome plasticity, and stealth pathogenesis.</title>
        <authorList>
            <person name="Goodwin S.B."/>
            <person name="Ben M'barek S."/>
            <person name="Dhillon B."/>
            <person name="Wittenberg A.H.J."/>
            <person name="Crane C.F."/>
            <person name="Hane J.K."/>
            <person name="Foster A.J."/>
            <person name="Van der Lee T.A.J."/>
            <person name="Grimwood J."/>
            <person name="Aerts A."/>
            <person name="Antoniw J."/>
            <person name="Bailey A."/>
            <person name="Bluhm B."/>
            <person name="Bowler J."/>
            <person name="Bristow J."/>
            <person name="van der Burgt A."/>
            <person name="Canto-Canche B."/>
            <person name="Churchill A.C.L."/>
            <person name="Conde-Ferraez L."/>
            <person name="Cools H.J."/>
            <person name="Coutinho P.M."/>
            <person name="Csukai M."/>
            <person name="Dehal P."/>
            <person name="De Wit P."/>
            <person name="Donzelli B."/>
            <person name="van de Geest H.C."/>
            <person name="van Ham R.C.H.J."/>
            <person name="Hammond-Kosack K.E."/>
            <person name="Henrissat B."/>
            <person name="Kilian A."/>
            <person name="Kobayashi A.K."/>
            <person name="Koopmann E."/>
            <person name="Kourmpetis Y."/>
            <person name="Kuzniar A."/>
            <person name="Lindquist E."/>
            <person name="Lombard V."/>
            <person name="Maliepaard C."/>
            <person name="Martins N."/>
            <person name="Mehrabi R."/>
            <person name="Nap J.P.H."/>
            <person name="Ponomarenko A."/>
            <person name="Rudd J.J."/>
            <person name="Salamov A."/>
            <person name="Schmutz J."/>
            <person name="Schouten H.J."/>
            <person name="Shapiro H."/>
            <person name="Stergiopoulos I."/>
            <person name="Torriani S.F.F."/>
            <person name="Tu H."/>
            <person name="de Vries R.P."/>
            <person name="Waalwijk C."/>
            <person name="Ware S.B."/>
            <person name="Wiebenga A."/>
            <person name="Zwiers L.-H."/>
            <person name="Oliver R.P."/>
            <person name="Grigoriev I.V."/>
            <person name="Kema G.H.J."/>
        </authorList>
    </citation>
    <scope>NUCLEOTIDE SEQUENCE [LARGE SCALE GENOMIC DNA]</scope>
    <source>
        <strain evidence="3">CBS 115943 / IPO323</strain>
    </source>
</reference>
<accession>F9WXZ4</accession>
<dbReference type="OMA" id="TNAWGRI"/>
<dbReference type="eggNOG" id="ENOG502SW29">
    <property type="taxonomic scope" value="Eukaryota"/>
</dbReference>
<proteinExistence type="predicted"/>
<dbReference type="GeneID" id="13402976"/>
<name>F9WXZ4_ZYMTI</name>
<dbReference type="HOGENOM" id="CLU_1586334_0_0_1"/>
<evidence type="ECO:0000313" key="3">
    <source>
        <dbReference type="Proteomes" id="UP000008062"/>
    </source>
</evidence>
<dbReference type="STRING" id="336722.F9WXZ4"/>
<dbReference type="KEGG" id="ztr:MYCGRDRAFT_89322"/>
<evidence type="ECO:0008006" key="4">
    <source>
        <dbReference type="Google" id="ProtNLM"/>
    </source>
</evidence>
<gene>
    <name evidence="2" type="ORF">MYCGRDRAFT_89322</name>
</gene>
<sequence>MATNDFTPREDEIMAAAWRCFEGGEPKVDFKKLAPLVGMGNPGSAKNAWAKIKKKLAAAFEGEPKVDFKKLAPLVDMGNPGSAKNAWAKIKKKLAARALEVAGDTEAMTTTTSTPKPKATPKKRARSELKKEDTGSDDGDESPVKKVKATPKKGRGKKAVGELVGSDDEKVDERVDEVVGVEEVPVKAGAVDADHSVDTGDLL</sequence>
<feature type="region of interest" description="Disordered" evidence="1">
    <location>
        <begin position="101"/>
        <end position="175"/>
    </location>
</feature>
<dbReference type="RefSeq" id="XP_003857405.1">
    <property type="nucleotide sequence ID" value="XM_003857357.1"/>
</dbReference>
<dbReference type="EMBL" id="CM001196">
    <property type="protein sequence ID" value="EGP92381.1"/>
    <property type="molecule type" value="Genomic_DNA"/>
</dbReference>
<keyword evidence="3" id="KW-1185">Reference proteome</keyword>
<dbReference type="Proteomes" id="UP000008062">
    <property type="component" value="Chromosome 1"/>
</dbReference>
<dbReference type="InParanoid" id="F9WXZ4"/>
<dbReference type="AlphaFoldDB" id="F9WXZ4"/>
<organism evidence="2 3">
    <name type="scientific">Zymoseptoria tritici (strain CBS 115943 / IPO323)</name>
    <name type="common">Speckled leaf blotch fungus</name>
    <name type="synonym">Septoria tritici</name>
    <dbReference type="NCBI Taxonomy" id="336722"/>
    <lineage>
        <taxon>Eukaryota</taxon>
        <taxon>Fungi</taxon>
        <taxon>Dikarya</taxon>
        <taxon>Ascomycota</taxon>
        <taxon>Pezizomycotina</taxon>
        <taxon>Dothideomycetes</taxon>
        <taxon>Dothideomycetidae</taxon>
        <taxon>Mycosphaerellales</taxon>
        <taxon>Mycosphaerellaceae</taxon>
        <taxon>Zymoseptoria</taxon>
    </lineage>
</organism>
<evidence type="ECO:0000256" key="1">
    <source>
        <dbReference type="SAM" id="MobiDB-lite"/>
    </source>
</evidence>
<feature type="compositionally biased region" description="Basic residues" evidence="1">
    <location>
        <begin position="145"/>
        <end position="158"/>
    </location>
</feature>